<name>A0A4R1HKS6_PSEEN</name>
<feature type="transmembrane region" description="Helical" evidence="7">
    <location>
        <begin position="220"/>
        <end position="243"/>
    </location>
</feature>
<dbReference type="EMBL" id="SMFZ01000002">
    <property type="protein sequence ID" value="TCK22538.1"/>
    <property type="molecule type" value="Genomic_DNA"/>
</dbReference>
<dbReference type="PROSITE" id="PS50850">
    <property type="entry name" value="MFS"/>
    <property type="match status" value="1"/>
</dbReference>
<dbReference type="SUPFAM" id="SSF103473">
    <property type="entry name" value="MFS general substrate transporter"/>
    <property type="match status" value="1"/>
</dbReference>
<dbReference type="RefSeq" id="WP_207908926.1">
    <property type="nucleotide sequence ID" value="NZ_SMFZ01000002.1"/>
</dbReference>
<evidence type="ECO:0000256" key="3">
    <source>
        <dbReference type="ARBA" id="ARBA00022475"/>
    </source>
</evidence>
<dbReference type="PANTHER" id="PTHR43266:SF2">
    <property type="entry name" value="MAJOR FACILITATOR SUPERFAMILY (MFS) PROFILE DOMAIN-CONTAINING PROTEIN"/>
    <property type="match status" value="1"/>
</dbReference>
<dbReference type="PANTHER" id="PTHR43266">
    <property type="entry name" value="MACROLIDE-EFFLUX PROTEIN"/>
    <property type="match status" value="1"/>
</dbReference>
<sequence length="396" mass="39316">MTETSRALRREPAFRALWTARAVSVAGDSAGLVALLLHLSEGAGQAFAVAALLLVGDVAPALLGPLTGTLSDRFDARRLMVACELVQAVTVGVLALTLPGLPVMLALVALRSVAAQIGQSAARAALPSLLDGPRLGAANAALGLGSNGTEAVGPLLAAALLPLVGISGVLALDAGSFVVSAAILLLLPAIPRGAPEERSSLLGDARQGLRYLRGARLVRALCLGFVGVVACNGVDDVALVYLARDGLGAGERAVAALYAAVGIGLLAGYLVLGRRSGRLVLLVVAGFAVSSAGNLLTGPAWAVAVAFGLQLVRGVGLAAIDVGVTTLLQRTVPSALLGRVFGTLYGGIGAAAGVSYLLGAVLLEAAGPRVTFVVAGGTGLAVTAVAAVALHRARAA</sequence>
<evidence type="ECO:0000256" key="1">
    <source>
        <dbReference type="ARBA" id="ARBA00004651"/>
    </source>
</evidence>
<dbReference type="GO" id="GO:0022857">
    <property type="term" value="F:transmembrane transporter activity"/>
    <property type="evidence" value="ECO:0007669"/>
    <property type="project" value="InterPro"/>
</dbReference>
<keyword evidence="3" id="KW-1003">Cell membrane</keyword>
<evidence type="ECO:0000256" key="4">
    <source>
        <dbReference type="ARBA" id="ARBA00022692"/>
    </source>
</evidence>
<dbReference type="InterPro" id="IPR036259">
    <property type="entry name" value="MFS_trans_sf"/>
</dbReference>
<feature type="domain" description="Major facilitator superfamily (MFS) profile" evidence="8">
    <location>
        <begin position="208"/>
        <end position="396"/>
    </location>
</feature>
<organism evidence="9 10">
    <name type="scientific">Pseudonocardia endophytica</name>
    <dbReference type="NCBI Taxonomy" id="401976"/>
    <lineage>
        <taxon>Bacteria</taxon>
        <taxon>Bacillati</taxon>
        <taxon>Actinomycetota</taxon>
        <taxon>Actinomycetes</taxon>
        <taxon>Pseudonocardiales</taxon>
        <taxon>Pseudonocardiaceae</taxon>
        <taxon>Pseudonocardia</taxon>
    </lineage>
</organism>
<evidence type="ECO:0000256" key="5">
    <source>
        <dbReference type="ARBA" id="ARBA00022989"/>
    </source>
</evidence>
<comment type="caution">
    <text evidence="9">The sequence shown here is derived from an EMBL/GenBank/DDBJ whole genome shotgun (WGS) entry which is preliminary data.</text>
</comment>
<proteinExistence type="predicted"/>
<dbReference type="InterPro" id="IPR020846">
    <property type="entry name" value="MFS_dom"/>
</dbReference>
<dbReference type="Pfam" id="PF07690">
    <property type="entry name" value="MFS_1"/>
    <property type="match status" value="1"/>
</dbReference>
<keyword evidence="2" id="KW-0813">Transport</keyword>
<protein>
    <submittedName>
        <fullName evidence="9">MFS transporter</fullName>
    </submittedName>
</protein>
<dbReference type="AlphaFoldDB" id="A0A4R1HKS6"/>
<feature type="transmembrane region" description="Helical" evidence="7">
    <location>
        <begin position="302"/>
        <end position="324"/>
    </location>
</feature>
<gene>
    <name evidence="9" type="ORF">EV378_6544</name>
</gene>
<feature type="transmembrane region" description="Helical" evidence="7">
    <location>
        <begin position="336"/>
        <end position="358"/>
    </location>
</feature>
<evidence type="ECO:0000256" key="7">
    <source>
        <dbReference type="SAM" id="Phobius"/>
    </source>
</evidence>
<dbReference type="InterPro" id="IPR011701">
    <property type="entry name" value="MFS"/>
</dbReference>
<feature type="transmembrane region" description="Helical" evidence="7">
    <location>
        <begin position="370"/>
        <end position="390"/>
    </location>
</feature>
<keyword evidence="10" id="KW-1185">Reference proteome</keyword>
<dbReference type="GO" id="GO:0005886">
    <property type="term" value="C:plasma membrane"/>
    <property type="evidence" value="ECO:0007669"/>
    <property type="project" value="UniProtKB-SubCell"/>
</dbReference>
<keyword evidence="4 7" id="KW-0812">Transmembrane</keyword>
<accession>A0A4R1HKS6</accession>
<comment type="subcellular location">
    <subcellularLocation>
        <location evidence="1">Cell membrane</location>
        <topology evidence="1">Multi-pass membrane protein</topology>
    </subcellularLocation>
</comment>
<evidence type="ECO:0000256" key="2">
    <source>
        <dbReference type="ARBA" id="ARBA00022448"/>
    </source>
</evidence>
<reference evidence="9 10" key="1">
    <citation type="submission" date="2019-03" db="EMBL/GenBank/DDBJ databases">
        <title>Sequencing the genomes of 1000 actinobacteria strains.</title>
        <authorList>
            <person name="Klenk H.-P."/>
        </authorList>
    </citation>
    <scope>NUCLEOTIDE SEQUENCE [LARGE SCALE GENOMIC DNA]</scope>
    <source>
        <strain evidence="9 10">DSM 44969</strain>
    </source>
</reference>
<keyword evidence="6 7" id="KW-0472">Membrane</keyword>
<dbReference type="CDD" id="cd06173">
    <property type="entry name" value="MFS_MefA_like"/>
    <property type="match status" value="1"/>
</dbReference>
<feature type="transmembrane region" description="Helical" evidence="7">
    <location>
        <begin position="255"/>
        <end position="272"/>
    </location>
</feature>
<dbReference type="Proteomes" id="UP000295560">
    <property type="component" value="Unassembled WGS sequence"/>
</dbReference>
<keyword evidence="5 7" id="KW-1133">Transmembrane helix</keyword>
<evidence type="ECO:0000259" key="8">
    <source>
        <dbReference type="PROSITE" id="PS50850"/>
    </source>
</evidence>
<evidence type="ECO:0000313" key="10">
    <source>
        <dbReference type="Proteomes" id="UP000295560"/>
    </source>
</evidence>
<evidence type="ECO:0000256" key="6">
    <source>
        <dbReference type="ARBA" id="ARBA00023136"/>
    </source>
</evidence>
<evidence type="ECO:0000313" key="9">
    <source>
        <dbReference type="EMBL" id="TCK22538.1"/>
    </source>
</evidence>
<feature type="transmembrane region" description="Helical" evidence="7">
    <location>
        <begin position="279"/>
        <end position="296"/>
    </location>
</feature>
<feature type="transmembrane region" description="Helical" evidence="7">
    <location>
        <begin position="46"/>
        <end position="67"/>
    </location>
</feature>
<dbReference type="Gene3D" id="1.20.1250.20">
    <property type="entry name" value="MFS general substrate transporter like domains"/>
    <property type="match status" value="1"/>
</dbReference>
<feature type="transmembrane region" description="Helical" evidence="7">
    <location>
        <begin position="79"/>
        <end position="101"/>
    </location>
</feature>